<reference evidence="1 2" key="2">
    <citation type="submission" date="2018-11" db="EMBL/GenBank/DDBJ databases">
        <authorList>
            <consortium name="Pathogen Informatics"/>
        </authorList>
    </citation>
    <scope>NUCLEOTIDE SEQUENCE [LARGE SCALE GENOMIC DNA]</scope>
    <source>
        <strain evidence="1 2">Egypt</strain>
    </source>
</reference>
<dbReference type="WBParaSite" id="ECPE_0001781501-mRNA-1">
    <property type="protein sequence ID" value="ECPE_0001781501-mRNA-1"/>
    <property type="gene ID" value="ECPE_0001781501"/>
</dbReference>
<protein>
    <submittedName>
        <fullName evidence="3">TFIIS N-terminal domain-containing protein</fullName>
    </submittedName>
</protein>
<dbReference type="EMBL" id="UZAN01071483">
    <property type="protein sequence ID" value="VDP95083.1"/>
    <property type="molecule type" value="Genomic_DNA"/>
</dbReference>
<keyword evidence="2" id="KW-1185">Reference proteome</keyword>
<sequence>MKTLETVQRRFTKWFAGLRHLSYERRLEALDLFSLSRRRRRGDLIEAYKILMDVPNGALLKLSETANLRGHTLKLVKDRVGTRLGMSPIATRVVDDWNRLPDEVIAANSTADFKRGLDMVWTRVFEEGGD</sequence>
<evidence type="ECO:0000313" key="2">
    <source>
        <dbReference type="Proteomes" id="UP000272942"/>
    </source>
</evidence>
<reference evidence="3" key="1">
    <citation type="submission" date="2016-06" db="UniProtKB">
        <authorList>
            <consortium name="WormBaseParasite"/>
        </authorList>
    </citation>
    <scope>IDENTIFICATION</scope>
</reference>
<evidence type="ECO:0000313" key="1">
    <source>
        <dbReference type="EMBL" id="VDP95083.1"/>
    </source>
</evidence>
<gene>
    <name evidence="1" type="ORF">ECPE_LOCUS17771</name>
</gene>
<organism evidence="3">
    <name type="scientific">Echinostoma caproni</name>
    <dbReference type="NCBI Taxonomy" id="27848"/>
    <lineage>
        <taxon>Eukaryota</taxon>
        <taxon>Metazoa</taxon>
        <taxon>Spiralia</taxon>
        <taxon>Lophotrochozoa</taxon>
        <taxon>Platyhelminthes</taxon>
        <taxon>Trematoda</taxon>
        <taxon>Digenea</taxon>
        <taxon>Plagiorchiida</taxon>
        <taxon>Echinostomata</taxon>
        <taxon>Echinostomatoidea</taxon>
        <taxon>Echinostomatidae</taxon>
        <taxon>Echinostoma</taxon>
    </lineage>
</organism>
<proteinExistence type="predicted"/>
<dbReference type="Proteomes" id="UP000272942">
    <property type="component" value="Unassembled WGS sequence"/>
</dbReference>
<evidence type="ECO:0000313" key="3">
    <source>
        <dbReference type="WBParaSite" id="ECPE_0001781501-mRNA-1"/>
    </source>
</evidence>
<dbReference type="OrthoDB" id="6138683at2759"/>
<accession>A0A183BEY5</accession>
<name>A0A183BEY5_9TREM</name>
<dbReference type="AlphaFoldDB" id="A0A183BEY5"/>